<dbReference type="InterPro" id="IPR011013">
    <property type="entry name" value="Gal_mutarotase_sf_dom"/>
</dbReference>
<dbReference type="OrthoDB" id="9808779at2"/>
<dbReference type="RefSeq" id="WP_015816796.1">
    <property type="nucleotide sequence ID" value="NC_012997.1"/>
</dbReference>
<organism evidence="1 2">
    <name type="scientific">Teredinibacter turnerae (strain ATCC 39867 / T7901)</name>
    <dbReference type="NCBI Taxonomy" id="377629"/>
    <lineage>
        <taxon>Bacteria</taxon>
        <taxon>Pseudomonadati</taxon>
        <taxon>Pseudomonadota</taxon>
        <taxon>Gammaproteobacteria</taxon>
        <taxon>Cellvibrionales</taxon>
        <taxon>Cellvibrionaceae</taxon>
        <taxon>Teredinibacter</taxon>
    </lineage>
</organism>
<evidence type="ECO:0000313" key="2">
    <source>
        <dbReference type="Proteomes" id="UP000009080"/>
    </source>
</evidence>
<dbReference type="PANTHER" id="PTHR10091:SF0">
    <property type="entry name" value="GALACTOSE MUTAROTASE"/>
    <property type="match status" value="1"/>
</dbReference>
<dbReference type="AlphaFoldDB" id="C5BKF2"/>
<dbReference type="PANTHER" id="PTHR10091">
    <property type="entry name" value="ALDOSE-1-EPIMERASE"/>
    <property type="match status" value="1"/>
</dbReference>
<dbReference type="GO" id="GO:0004034">
    <property type="term" value="F:aldose 1-epimerase activity"/>
    <property type="evidence" value="ECO:0007669"/>
    <property type="project" value="TreeGrafter"/>
</dbReference>
<evidence type="ECO:0000313" key="1">
    <source>
        <dbReference type="EMBL" id="ACR10684.1"/>
    </source>
</evidence>
<dbReference type="Pfam" id="PF01263">
    <property type="entry name" value="Aldose_epim"/>
    <property type="match status" value="1"/>
</dbReference>
<dbReference type="GO" id="GO:0033499">
    <property type="term" value="P:galactose catabolic process via UDP-galactose, Leloir pathway"/>
    <property type="evidence" value="ECO:0007669"/>
    <property type="project" value="TreeGrafter"/>
</dbReference>
<gene>
    <name evidence="1" type="ordered locus">TERTU_4667</name>
</gene>
<protein>
    <submittedName>
        <fullName evidence="1">Aldose 1-epimerase family protein</fullName>
    </submittedName>
</protein>
<accession>C5BKF2</accession>
<reference evidence="1 2" key="1">
    <citation type="journal article" date="2009" name="PLoS ONE">
        <title>The complete genome of Teredinibacter turnerae T7901: an intracellular endosymbiont of marine wood-boring bivalves (shipworms).</title>
        <authorList>
            <person name="Yang J.C."/>
            <person name="Madupu R."/>
            <person name="Durkin A.S."/>
            <person name="Ekborg N.A."/>
            <person name="Pedamallu C.S."/>
            <person name="Hostetler J.B."/>
            <person name="Radune D."/>
            <person name="Toms B.S."/>
            <person name="Henrissat B."/>
            <person name="Coutinho P.M."/>
            <person name="Schwarz S."/>
            <person name="Field L."/>
            <person name="Trindade-Silva A.E."/>
            <person name="Soares C.A.G."/>
            <person name="Elshahawi S."/>
            <person name="Hanora A."/>
            <person name="Schmidt E.W."/>
            <person name="Haygood M.G."/>
            <person name="Posfai J."/>
            <person name="Benner J."/>
            <person name="Madinger C."/>
            <person name="Nove J."/>
            <person name="Anton B."/>
            <person name="Chaudhary K."/>
            <person name="Foster J."/>
            <person name="Holman A."/>
            <person name="Kumar S."/>
            <person name="Lessard P.A."/>
            <person name="Luyten Y.A."/>
            <person name="Slatko B."/>
            <person name="Wood N."/>
            <person name="Wu B."/>
            <person name="Teplitski M."/>
            <person name="Mougous J.D."/>
            <person name="Ward N."/>
            <person name="Eisen J.A."/>
            <person name="Badger J.H."/>
            <person name="Distel D.L."/>
        </authorList>
    </citation>
    <scope>NUCLEOTIDE SEQUENCE [LARGE SCALE GENOMIC DNA]</scope>
    <source>
        <strain evidence="2">ATCC 39867 / T7901</strain>
    </source>
</reference>
<dbReference type="eggNOG" id="COG2017">
    <property type="taxonomic scope" value="Bacteria"/>
</dbReference>
<dbReference type="STRING" id="377629.TERTU_4667"/>
<dbReference type="Proteomes" id="UP000009080">
    <property type="component" value="Chromosome"/>
</dbReference>
<dbReference type="InterPro" id="IPR008183">
    <property type="entry name" value="Aldose_1/G6P_1-epimerase"/>
</dbReference>
<dbReference type="KEGG" id="ttu:TERTU_4667"/>
<dbReference type="EMBL" id="CP001614">
    <property type="protein sequence ID" value="ACR10684.1"/>
    <property type="molecule type" value="Genomic_DNA"/>
</dbReference>
<dbReference type="SUPFAM" id="SSF74650">
    <property type="entry name" value="Galactose mutarotase-like"/>
    <property type="match status" value="1"/>
</dbReference>
<name>C5BKF2_TERTT</name>
<dbReference type="GO" id="GO:0030246">
    <property type="term" value="F:carbohydrate binding"/>
    <property type="evidence" value="ECO:0007669"/>
    <property type="project" value="InterPro"/>
</dbReference>
<dbReference type="Gene3D" id="2.70.98.10">
    <property type="match status" value="1"/>
</dbReference>
<proteinExistence type="predicted"/>
<dbReference type="HOGENOM" id="CLU_052486_1_0_6"/>
<sequence>MKDYNAVELAAGASRLELVPEFGGLINGLQLTLGGRTVDLVAGLPDRAAMVNNNYYRGVALYPSLNRMDGGAYEHNGDRYQFVVNETERNNNLHGFLYTLAAAAENLQNGAGKASVSLRYPVDGSYAGYPFAADVVMHYTLEENALVMEFEVTNRHAAPVPVGLGWHPYFCIDGTSVSDMLLQLPTVEAAQVNERMLPTGEMARFDAYDEPAAIAERQFDHCFRLLDVKSSRRVSTRLWSPADKVGLEVWQDAGELGYNFIQVCIPPDRQSIAIEPMTCGINAFNTGDGLLTLTPGQTLRTRCGVRLINQP</sequence>
<dbReference type="GO" id="GO:0006006">
    <property type="term" value="P:glucose metabolic process"/>
    <property type="evidence" value="ECO:0007669"/>
    <property type="project" value="TreeGrafter"/>
</dbReference>
<dbReference type="InterPro" id="IPR014718">
    <property type="entry name" value="GH-type_carb-bd"/>
</dbReference>
<keyword evidence="2" id="KW-1185">Reference proteome</keyword>